<feature type="binding site" evidence="2">
    <location>
        <position position="106"/>
    </location>
    <ligand>
        <name>substrate</name>
    </ligand>
</feature>
<dbReference type="PANTHER" id="PTHR48100:SF1">
    <property type="entry name" value="HISTIDINE PHOSPHATASE FAMILY PROTEIN-RELATED"/>
    <property type="match status" value="1"/>
</dbReference>
<dbReference type="InterPro" id="IPR013078">
    <property type="entry name" value="His_Pase_superF_clade-1"/>
</dbReference>
<feature type="active site" description="Tele-phosphohistidine intermediate" evidence="1">
    <location>
        <position position="41"/>
    </location>
</feature>
<proteinExistence type="predicted"/>
<dbReference type="GO" id="GO:0005737">
    <property type="term" value="C:cytoplasm"/>
    <property type="evidence" value="ECO:0007669"/>
    <property type="project" value="TreeGrafter"/>
</dbReference>
<feature type="binding site" evidence="2">
    <location>
        <begin position="40"/>
        <end position="47"/>
    </location>
    <ligand>
        <name>substrate</name>
    </ligand>
</feature>
<gene>
    <name evidence="4" type="ORF">AVDCRST_MAG35-1546</name>
</gene>
<dbReference type="Pfam" id="PF00300">
    <property type="entry name" value="His_Phos_1"/>
    <property type="match status" value="1"/>
</dbReference>
<evidence type="ECO:0008006" key="5">
    <source>
        <dbReference type="Google" id="ProtNLM"/>
    </source>
</evidence>
<dbReference type="SMART" id="SM00855">
    <property type="entry name" value="PGAM"/>
    <property type="match status" value="1"/>
</dbReference>
<organism evidence="4">
    <name type="scientific">uncultured Quadrisphaera sp</name>
    <dbReference type="NCBI Taxonomy" id="904978"/>
    <lineage>
        <taxon>Bacteria</taxon>
        <taxon>Bacillati</taxon>
        <taxon>Actinomycetota</taxon>
        <taxon>Actinomycetes</taxon>
        <taxon>Kineosporiales</taxon>
        <taxon>Kineosporiaceae</taxon>
        <taxon>Quadrisphaera</taxon>
        <taxon>environmental samples</taxon>
    </lineage>
</organism>
<dbReference type="EMBL" id="CADCUY010000313">
    <property type="protein sequence ID" value="CAA9413019.1"/>
    <property type="molecule type" value="Genomic_DNA"/>
</dbReference>
<dbReference type="Gene3D" id="3.40.50.1240">
    <property type="entry name" value="Phosphoglycerate mutase-like"/>
    <property type="match status" value="1"/>
</dbReference>
<sequence>MVVCTGRHPRGWATVRGMDVRPLPALQPGQAAPAALWLLRHGNSEGNAADAAAHRDGLARLEVEARDADVPLTDLGHRQAAAVGRWLADQPEDRRPTAVLVSPYRRAVQTAQGVLEGAGLDLPLASDERLRERDLGAFDGLTSRGIREELPGEFERRRRVGKMWYRPPGGESWADVLLRVRSMLATELPRYAGERLLVVSHQAVVMAFRMVLEGLDEARALAIDDDEPQANGALTRYRAADGGGLELEAYADTAPVETRGAPATEQPDAEEEATGADSARA</sequence>
<dbReference type="InterPro" id="IPR029033">
    <property type="entry name" value="His_PPase_superfam"/>
</dbReference>
<evidence type="ECO:0000313" key="4">
    <source>
        <dbReference type="EMBL" id="CAA9413019.1"/>
    </source>
</evidence>
<dbReference type="GO" id="GO:0016791">
    <property type="term" value="F:phosphatase activity"/>
    <property type="evidence" value="ECO:0007669"/>
    <property type="project" value="TreeGrafter"/>
</dbReference>
<name>A0A6N3IXE6_9ACTN</name>
<evidence type="ECO:0000256" key="3">
    <source>
        <dbReference type="SAM" id="MobiDB-lite"/>
    </source>
</evidence>
<accession>A0A6N3IXE6</accession>
<dbReference type="InterPro" id="IPR050275">
    <property type="entry name" value="PGM_Phosphatase"/>
</dbReference>
<dbReference type="CDD" id="cd07067">
    <property type="entry name" value="HP_PGM_like"/>
    <property type="match status" value="1"/>
</dbReference>
<evidence type="ECO:0000256" key="2">
    <source>
        <dbReference type="PIRSR" id="PIRSR613078-2"/>
    </source>
</evidence>
<dbReference type="PANTHER" id="PTHR48100">
    <property type="entry name" value="BROAD-SPECIFICITY PHOSPHATASE YOR283W-RELATED"/>
    <property type="match status" value="1"/>
</dbReference>
<dbReference type="SUPFAM" id="SSF53254">
    <property type="entry name" value="Phosphoglycerate mutase-like"/>
    <property type="match status" value="1"/>
</dbReference>
<reference evidence="4" key="1">
    <citation type="submission" date="2020-02" db="EMBL/GenBank/DDBJ databases">
        <authorList>
            <person name="Meier V. D."/>
        </authorList>
    </citation>
    <scope>NUCLEOTIDE SEQUENCE</scope>
    <source>
        <strain evidence="4">AVDCRST_MAG35</strain>
    </source>
</reference>
<feature type="region of interest" description="Disordered" evidence="3">
    <location>
        <begin position="249"/>
        <end position="281"/>
    </location>
</feature>
<evidence type="ECO:0000256" key="1">
    <source>
        <dbReference type="PIRSR" id="PIRSR613078-1"/>
    </source>
</evidence>
<protein>
    <recommendedName>
        <fullName evidence="5">Phosphoglycerate mutase (2,3-diphosphoglycerate-dependent)</fullName>
    </recommendedName>
</protein>
<feature type="active site" description="Proton donor/acceptor" evidence="1">
    <location>
        <position position="132"/>
    </location>
</feature>
<dbReference type="AlphaFoldDB" id="A0A6N3IXE6"/>